<evidence type="ECO:0000313" key="1">
    <source>
        <dbReference type="EMBL" id="KAJ1176093.1"/>
    </source>
</evidence>
<dbReference type="Proteomes" id="UP001066276">
    <property type="component" value="Chromosome 3_2"/>
</dbReference>
<dbReference type="EMBL" id="JANPWB010000006">
    <property type="protein sequence ID" value="KAJ1176093.1"/>
    <property type="molecule type" value="Genomic_DNA"/>
</dbReference>
<name>A0AAV7TJY2_PLEWA</name>
<evidence type="ECO:0000313" key="2">
    <source>
        <dbReference type="Proteomes" id="UP001066276"/>
    </source>
</evidence>
<protein>
    <submittedName>
        <fullName evidence="1">Uncharacterized protein</fullName>
    </submittedName>
</protein>
<proteinExistence type="predicted"/>
<comment type="caution">
    <text evidence="1">The sequence shown here is derived from an EMBL/GenBank/DDBJ whole genome shotgun (WGS) entry which is preliminary data.</text>
</comment>
<reference evidence="1" key="1">
    <citation type="journal article" date="2022" name="bioRxiv">
        <title>Sequencing and chromosome-scale assembly of the giantPleurodeles waltlgenome.</title>
        <authorList>
            <person name="Brown T."/>
            <person name="Elewa A."/>
            <person name="Iarovenko S."/>
            <person name="Subramanian E."/>
            <person name="Araus A.J."/>
            <person name="Petzold A."/>
            <person name="Susuki M."/>
            <person name="Suzuki K.-i.T."/>
            <person name="Hayashi T."/>
            <person name="Toyoda A."/>
            <person name="Oliveira C."/>
            <person name="Osipova E."/>
            <person name="Leigh N.D."/>
            <person name="Simon A."/>
            <person name="Yun M.H."/>
        </authorList>
    </citation>
    <scope>NUCLEOTIDE SEQUENCE</scope>
    <source>
        <strain evidence="1">20211129_DDA</strain>
        <tissue evidence="1">Liver</tissue>
    </source>
</reference>
<dbReference type="AlphaFoldDB" id="A0AAV7TJY2"/>
<sequence>MLSGYRVRVCEEIWPRTPAATVVEERSRLLRETTRFVAYPLVETLEHGNTDPEHETHSDSADSLPVPLLISRSADDIEPVGCCD</sequence>
<accession>A0AAV7TJY2</accession>
<keyword evidence="2" id="KW-1185">Reference proteome</keyword>
<organism evidence="1 2">
    <name type="scientific">Pleurodeles waltl</name>
    <name type="common">Iberian ribbed newt</name>
    <dbReference type="NCBI Taxonomy" id="8319"/>
    <lineage>
        <taxon>Eukaryota</taxon>
        <taxon>Metazoa</taxon>
        <taxon>Chordata</taxon>
        <taxon>Craniata</taxon>
        <taxon>Vertebrata</taxon>
        <taxon>Euteleostomi</taxon>
        <taxon>Amphibia</taxon>
        <taxon>Batrachia</taxon>
        <taxon>Caudata</taxon>
        <taxon>Salamandroidea</taxon>
        <taxon>Salamandridae</taxon>
        <taxon>Pleurodelinae</taxon>
        <taxon>Pleurodeles</taxon>
    </lineage>
</organism>
<gene>
    <name evidence="1" type="ORF">NDU88_001376</name>
</gene>